<gene>
    <name evidence="2" type="ORF">TARUN_6532</name>
</gene>
<reference evidence="2 3" key="1">
    <citation type="journal article" date="2018" name="PLoS Pathog.">
        <title>Evolution of structural diversity of trichothecenes, a family of toxins produced by plant pathogenic and entomopathogenic fungi.</title>
        <authorList>
            <person name="Proctor R.H."/>
            <person name="McCormick S.P."/>
            <person name="Kim H.S."/>
            <person name="Cardoza R.E."/>
            <person name="Stanley A.M."/>
            <person name="Lindo L."/>
            <person name="Kelly A."/>
            <person name="Brown D.W."/>
            <person name="Lee T."/>
            <person name="Vaughan M.M."/>
            <person name="Alexander N.J."/>
            <person name="Busman M."/>
            <person name="Gutierrez S."/>
        </authorList>
    </citation>
    <scope>NUCLEOTIDE SEQUENCE [LARGE SCALE GENOMIC DNA]</scope>
    <source>
        <strain evidence="2 3">IBT 40837</strain>
    </source>
</reference>
<accession>A0A395NIY2</accession>
<feature type="compositionally biased region" description="Polar residues" evidence="1">
    <location>
        <begin position="67"/>
        <end position="82"/>
    </location>
</feature>
<feature type="compositionally biased region" description="Acidic residues" evidence="1">
    <location>
        <begin position="96"/>
        <end position="111"/>
    </location>
</feature>
<feature type="region of interest" description="Disordered" evidence="1">
    <location>
        <begin position="1"/>
        <end position="133"/>
    </location>
</feature>
<dbReference type="Proteomes" id="UP000266272">
    <property type="component" value="Unassembled WGS sequence"/>
</dbReference>
<dbReference type="AlphaFoldDB" id="A0A395NIY2"/>
<organism evidence="2 3">
    <name type="scientific">Trichoderma arundinaceum</name>
    <dbReference type="NCBI Taxonomy" id="490622"/>
    <lineage>
        <taxon>Eukaryota</taxon>
        <taxon>Fungi</taxon>
        <taxon>Dikarya</taxon>
        <taxon>Ascomycota</taxon>
        <taxon>Pezizomycotina</taxon>
        <taxon>Sordariomycetes</taxon>
        <taxon>Hypocreomycetidae</taxon>
        <taxon>Hypocreales</taxon>
        <taxon>Hypocreaceae</taxon>
        <taxon>Trichoderma</taxon>
    </lineage>
</organism>
<comment type="caution">
    <text evidence="2">The sequence shown here is derived from an EMBL/GenBank/DDBJ whole genome shotgun (WGS) entry which is preliminary data.</text>
</comment>
<sequence length="208" mass="24099">MKSATGKEKAKLKPRNEEIVSENGKKKKKVEEEKPDNQGDIPKKKDKTTESTEQKVPHEKDPKEYKSTSTIKEPSKSVNPKSSVAKPPKNEAGESSGDELAWDQDKAEEDALAQQMQQLSLKKARDKRPDDPDMVEWKRVRAWSKDDEVVYFRNPDTGNKQRTVLTAWTEETRKFGKVKKDCLVFYSRKDRRAFYCESFEDEEPKRDT</sequence>
<dbReference type="EMBL" id="PXOA01000414">
    <property type="protein sequence ID" value="RFU75773.1"/>
    <property type="molecule type" value="Genomic_DNA"/>
</dbReference>
<evidence type="ECO:0000256" key="1">
    <source>
        <dbReference type="SAM" id="MobiDB-lite"/>
    </source>
</evidence>
<protein>
    <submittedName>
        <fullName evidence="2">Uncharacterized protein</fullName>
    </submittedName>
</protein>
<evidence type="ECO:0000313" key="2">
    <source>
        <dbReference type="EMBL" id="RFU75773.1"/>
    </source>
</evidence>
<evidence type="ECO:0000313" key="3">
    <source>
        <dbReference type="Proteomes" id="UP000266272"/>
    </source>
</evidence>
<name>A0A395NIY2_TRIAR</name>
<proteinExistence type="predicted"/>
<feature type="compositionally biased region" description="Basic and acidic residues" evidence="1">
    <location>
        <begin position="29"/>
        <end position="66"/>
    </location>
</feature>
<keyword evidence="3" id="KW-1185">Reference proteome</keyword>
<feature type="compositionally biased region" description="Basic and acidic residues" evidence="1">
    <location>
        <begin position="1"/>
        <end position="18"/>
    </location>
</feature>
<dbReference type="OrthoDB" id="10470898at2759"/>